<keyword evidence="9" id="KW-0007">Acetylation</keyword>
<dbReference type="InterPro" id="IPR002119">
    <property type="entry name" value="Histone_H2A"/>
</dbReference>
<keyword evidence="12 13" id="KW-0544">Nucleosome core</keyword>
<dbReference type="FunFam" id="1.10.20.10:FF:000103">
    <property type="entry name" value="Histone H2A type 1"/>
    <property type="match status" value="1"/>
</dbReference>
<dbReference type="PRINTS" id="PR00620">
    <property type="entry name" value="HISTONEH2A"/>
</dbReference>
<comment type="similarity">
    <text evidence="4 13">Belongs to the histone H2A family.</text>
</comment>
<comment type="subcellular location">
    <subcellularLocation>
        <location evidence="3">Chromosome</location>
    </subcellularLocation>
    <subcellularLocation>
        <location evidence="2 13">Nucleus</location>
    </subcellularLocation>
</comment>
<dbReference type="Pfam" id="PF00125">
    <property type="entry name" value="Histone"/>
    <property type="match status" value="1"/>
</dbReference>
<dbReference type="InterPro" id="IPR032454">
    <property type="entry name" value="Histone_H2A_C"/>
</dbReference>
<evidence type="ECO:0000256" key="13">
    <source>
        <dbReference type="RuleBase" id="RU003767"/>
    </source>
</evidence>
<keyword evidence="5 13" id="KW-0158">Chromosome</keyword>
<keyword evidence="18" id="KW-1185">Reference proteome</keyword>
<dbReference type="GO" id="GO:0000786">
    <property type="term" value="C:nucleosome"/>
    <property type="evidence" value="ECO:0007669"/>
    <property type="project" value="UniProtKB-KW"/>
</dbReference>
<feature type="non-terminal residue" evidence="17">
    <location>
        <position position="1"/>
    </location>
</feature>
<proteinExistence type="inferred from homology"/>
<name>A0A7K5S402_LANLU</name>
<keyword evidence="11 13" id="KW-0539">Nucleus</keyword>
<protein>
    <recommendedName>
        <fullName evidence="13">Histone H2A</fullName>
    </recommendedName>
</protein>
<evidence type="ECO:0000256" key="14">
    <source>
        <dbReference type="SAM" id="MobiDB-lite"/>
    </source>
</evidence>
<keyword evidence="8" id="KW-0832">Ubl conjugation</keyword>
<feature type="domain" description="Core Histone H2A/H2B/H3" evidence="15">
    <location>
        <begin position="20"/>
        <end position="95"/>
    </location>
</feature>
<feature type="region of interest" description="Disordered" evidence="14">
    <location>
        <begin position="1"/>
        <end position="27"/>
    </location>
</feature>
<comment type="function">
    <text evidence="1">Core component of nucleosome. Nucleosomes wrap and compact DNA into chromatin, limiting DNA accessibility to the cellular machineries which require DNA as a template. Histones thereby play a central role in transcription regulation, DNA repair, DNA replication and chromosomal stability. DNA accessibility is regulated via a complex set of post-translational modifications of histones, also called histone code, and nucleosome remodeling.</text>
</comment>
<dbReference type="GO" id="GO:0003677">
    <property type="term" value="F:DNA binding"/>
    <property type="evidence" value="ECO:0007669"/>
    <property type="project" value="UniProtKB-KW"/>
</dbReference>
<evidence type="ECO:0000256" key="6">
    <source>
        <dbReference type="ARBA" id="ARBA00022499"/>
    </source>
</evidence>
<dbReference type="PROSITE" id="PS00046">
    <property type="entry name" value="HISTONE_H2A"/>
    <property type="match status" value="1"/>
</dbReference>
<evidence type="ECO:0000259" key="15">
    <source>
        <dbReference type="Pfam" id="PF00125"/>
    </source>
</evidence>
<evidence type="ECO:0000256" key="12">
    <source>
        <dbReference type="ARBA" id="ARBA00023269"/>
    </source>
</evidence>
<organism evidence="17 18">
    <name type="scientific">Lanius ludovicianus</name>
    <name type="common">Loggerhead shrike</name>
    <dbReference type="NCBI Taxonomy" id="28713"/>
    <lineage>
        <taxon>Eukaryota</taxon>
        <taxon>Metazoa</taxon>
        <taxon>Chordata</taxon>
        <taxon>Craniata</taxon>
        <taxon>Vertebrata</taxon>
        <taxon>Euteleostomi</taxon>
        <taxon>Archelosauria</taxon>
        <taxon>Archosauria</taxon>
        <taxon>Dinosauria</taxon>
        <taxon>Saurischia</taxon>
        <taxon>Theropoda</taxon>
        <taxon>Coelurosauria</taxon>
        <taxon>Aves</taxon>
        <taxon>Neognathae</taxon>
        <taxon>Neoaves</taxon>
        <taxon>Telluraves</taxon>
        <taxon>Australaves</taxon>
        <taxon>Passeriformes</taxon>
        <taxon>Corvoidea</taxon>
        <taxon>Laniidae</taxon>
        <taxon>Lanius</taxon>
    </lineage>
</organism>
<feature type="non-terminal residue" evidence="17">
    <location>
        <position position="136"/>
    </location>
</feature>
<evidence type="ECO:0000313" key="17">
    <source>
        <dbReference type="EMBL" id="NWT86781.1"/>
    </source>
</evidence>
<dbReference type="Gene3D" id="1.10.20.10">
    <property type="entry name" value="Histone, subunit A"/>
    <property type="match status" value="1"/>
</dbReference>
<dbReference type="Proteomes" id="UP000547499">
    <property type="component" value="Unassembled WGS sequence"/>
</dbReference>
<evidence type="ECO:0000256" key="8">
    <source>
        <dbReference type="ARBA" id="ARBA00022843"/>
    </source>
</evidence>
<comment type="subunit">
    <text evidence="13">The nucleosome is a histone octamer containing two molecules each of H2A, H2B, H3 and H4 assembled in one H3-H4 heterotetramer and two H2A-H2B heterodimers. The octamer wraps approximately 147 bp of DNA.</text>
</comment>
<evidence type="ECO:0000256" key="11">
    <source>
        <dbReference type="ARBA" id="ARBA00023242"/>
    </source>
</evidence>
<dbReference type="CDD" id="cd00074">
    <property type="entry name" value="HFD_H2A"/>
    <property type="match status" value="1"/>
</dbReference>
<dbReference type="PANTHER" id="PTHR23430">
    <property type="entry name" value="HISTONE H2A"/>
    <property type="match status" value="1"/>
</dbReference>
<keyword evidence="10 13" id="KW-0238">DNA-binding</keyword>
<dbReference type="SUPFAM" id="SSF47113">
    <property type="entry name" value="Histone-fold"/>
    <property type="match status" value="1"/>
</dbReference>
<keyword evidence="7" id="KW-0597">Phosphoprotein</keyword>
<evidence type="ECO:0000256" key="9">
    <source>
        <dbReference type="ARBA" id="ARBA00022990"/>
    </source>
</evidence>
<comment type="caution">
    <text evidence="17">The sequence shown here is derived from an EMBL/GenBank/DDBJ whole genome shotgun (WGS) entry which is preliminary data.</text>
</comment>
<dbReference type="EMBL" id="VYXG01007799">
    <property type="protein sequence ID" value="NWT86781.1"/>
    <property type="molecule type" value="Genomic_DNA"/>
</dbReference>
<dbReference type="InterPro" id="IPR009072">
    <property type="entry name" value="Histone-fold"/>
</dbReference>
<dbReference type="GO" id="GO:0046982">
    <property type="term" value="F:protein heterodimerization activity"/>
    <property type="evidence" value="ECO:0007669"/>
    <property type="project" value="InterPro"/>
</dbReference>
<dbReference type="InterPro" id="IPR007125">
    <property type="entry name" value="H2A/H2B/H3"/>
</dbReference>
<dbReference type="GO" id="GO:0030527">
    <property type="term" value="F:structural constituent of chromatin"/>
    <property type="evidence" value="ECO:0007669"/>
    <property type="project" value="InterPro"/>
</dbReference>
<dbReference type="InterPro" id="IPR032458">
    <property type="entry name" value="Histone_H2A_CS"/>
</dbReference>
<dbReference type="AlphaFoldDB" id="A0A7K5S402"/>
<evidence type="ECO:0000256" key="7">
    <source>
        <dbReference type="ARBA" id="ARBA00022553"/>
    </source>
</evidence>
<gene>
    <name evidence="17" type="primary">H2al</name>
    <name evidence="17" type="ORF">LANLUD_R07632</name>
</gene>
<accession>A0A7K5S402</accession>
<reference evidence="17 18" key="1">
    <citation type="submission" date="2019-09" db="EMBL/GenBank/DDBJ databases">
        <title>Bird 10,000 Genomes (B10K) Project - Family phase.</title>
        <authorList>
            <person name="Zhang G."/>
        </authorList>
    </citation>
    <scope>NUCLEOTIDE SEQUENCE [LARGE SCALE GENOMIC DNA]</scope>
    <source>
        <strain evidence="17">B10K-DU-001-65</strain>
        <tissue evidence="17">Muscle</tissue>
    </source>
</reference>
<evidence type="ECO:0000256" key="4">
    <source>
        <dbReference type="ARBA" id="ARBA00010691"/>
    </source>
</evidence>
<evidence type="ECO:0000259" key="16">
    <source>
        <dbReference type="Pfam" id="PF16211"/>
    </source>
</evidence>
<sequence length="136" mass="15134">RMSGRGKKQAMAGKPRSASKRRKSARAGLQFPVSRVYRLLRRGKYADSRIASGAAIYLTAVMEYMAAEVLELAGNAARESKKTRILPRHIQLAVRRDEELNKFFACVIIPQGGVLPNIPTQLLPKKTSRNVVLSQE</sequence>
<evidence type="ECO:0000256" key="2">
    <source>
        <dbReference type="ARBA" id="ARBA00004123"/>
    </source>
</evidence>
<evidence type="ECO:0000256" key="1">
    <source>
        <dbReference type="ARBA" id="ARBA00002001"/>
    </source>
</evidence>
<evidence type="ECO:0000256" key="5">
    <source>
        <dbReference type="ARBA" id="ARBA00022454"/>
    </source>
</evidence>
<keyword evidence="6" id="KW-1017">Isopeptide bond</keyword>
<evidence type="ECO:0000256" key="10">
    <source>
        <dbReference type="ARBA" id="ARBA00023125"/>
    </source>
</evidence>
<dbReference type="SMART" id="SM00414">
    <property type="entry name" value="H2A"/>
    <property type="match status" value="1"/>
</dbReference>
<dbReference type="GO" id="GO:0005634">
    <property type="term" value="C:nucleus"/>
    <property type="evidence" value="ECO:0007669"/>
    <property type="project" value="UniProtKB-SubCell"/>
</dbReference>
<dbReference type="Pfam" id="PF16211">
    <property type="entry name" value="Histone_H2A_C"/>
    <property type="match status" value="1"/>
</dbReference>
<feature type="domain" description="Histone H2A C-terminal" evidence="16">
    <location>
        <begin position="98"/>
        <end position="128"/>
    </location>
</feature>
<evidence type="ECO:0000256" key="3">
    <source>
        <dbReference type="ARBA" id="ARBA00004286"/>
    </source>
</evidence>
<evidence type="ECO:0000313" key="18">
    <source>
        <dbReference type="Proteomes" id="UP000547499"/>
    </source>
</evidence>